<evidence type="ECO:0000313" key="3">
    <source>
        <dbReference type="Proteomes" id="UP001301350"/>
    </source>
</evidence>
<dbReference type="PANTHER" id="PTHR35126:SF1">
    <property type="entry name" value="DUF3067 DOMAIN-CONTAINING PROTEIN"/>
    <property type="match status" value="1"/>
</dbReference>
<dbReference type="AlphaFoldDB" id="A0AAV9IZ23"/>
<sequence>MPPPCFVSSPTVGRPRSAPRRSLRCATPPPPRPSPLGGPTGPQGWLAAARQWIEREWADMKAAATARYRAVEAVERGDAAGRNSAEREAELAAPLSSPMQLLHRFSPEPETLYSEYKSPYPVASAAPPDVEVLLRERYMPLDGRTLRSFLVDKYGLPFDVHPVCQRIGGMDAAYFHVMWKHQLHMSFPLSEPQYLAHLEALTQILRLHPGADMHFLRELYYSRRRPMVGKAISVRLPMVDPLVLRELVQRYR</sequence>
<dbReference type="Pfam" id="PF11267">
    <property type="entry name" value="DUF3067"/>
    <property type="match status" value="1"/>
</dbReference>
<reference evidence="2 3" key="1">
    <citation type="submission" date="2022-07" db="EMBL/GenBank/DDBJ databases">
        <title>Genome-wide signatures of adaptation to extreme environments.</title>
        <authorList>
            <person name="Cho C.H."/>
            <person name="Yoon H.S."/>
        </authorList>
    </citation>
    <scope>NUCLEOTIDE SEQUENCE [LARGE SCALE GENOMIC DNA]</scope>
    <source>
        <strain evidence="2 3">DBV 063 E5</strain>
    </source>
</reference>
<evidence type="ECO:0000256" key="1">
    <source>
        <dbReference type="SAM" id="MobiDB-lite"/>
    </source>
</evidence>
<protein>
    <submittedName>
        <fullName evidence="2">Uncharacterized protein</fullName>
    </submittedName>
</protein>
<evidence type="ECO:0000313" key="2">
    <source>
        <dbReference type="EMBL" id="KAK4537319.1"/>
    </source>
</evidence>
<comment type="caution">
    <text evidence="2">The sequence shown here is derived from an EMBL/GenBank/DDBJ whole genome shotgun (WGS) entry which is preliminary data.</text>
</comment>
<feature type="compositionally biased region" description="Pro residues" evidence="1">
    <location>
        <begin position="27"/>
        <end position="36"/>
    </location>
</feature>
<dbReference type="Gene3D" id="3.30.428.40">
    <property type="entry name" value="Protein of unknown function DUF3067"/>
    <property type="match status" value="1"/>
</dbReference>
<accession>A0AAV9IZ23</accession>
<dbReference type="Proteomes" id="UP001301350">
    <property type="component" value="Unassembled WGS sequence"/>
</dbReference>
<feature type="region of interest" description="Disordered" evidence="1">
    <location>
        <begin position="1"/>
        <end position="44"/>
    </location>
</feature>
<name>A0AAV9IZ23_CYACA</name>
<dbReference type="PANTHER" id="PTHR35126">
    <property type="entry name" value="SLR0598 PROTEIN"/>
    <property type="match status" value="1"/>
</dbReference>
<gene>
    <name evidence="2" type="ORF">CDCA_CDCA12G3344</name>
</gene>
<proteinExistence type="predicted"/>
<dbReference type="EMBL" id="JANCYW010000012">
    <property type="protein sequence ID" value="KAK4537319.1"/>
    <property type="molecule type" value="Genomic_DNA"/>
</dbReference>
<organism evidence="2 3">
    <name type="scientific">Cyanidium caldarium</name>
    <name type="common">Red alga</name>
    <dbReference type="NCBI Taxonomy" id="2771"/>
    <lineage>
        <taxon>Eukaryota</taxon>
        <taxon>Rhodophyta</taxon>
        <taxon>Bangiophyceae</taxon>
        <taxon>Cyanidiales</taxon>
        <taxon>Cyanidiaceae</taxon>
        <taxon>Cyanidium</taxon>
    </lineage>
</organism>
<dbReference type="InterPro" id="IPR021420">
    <property type="entry name" value="DUF3067"/>
</dbReference>
<keyword evidence="3" id="KW-1185">Reference proteome</keyword>